<comment type="caution">
    <text evidence="1">The sequence shown here is derived from an EMBL/GenBank/DDBJ whole genome shotgun (WGS) entry which is preliminary data.</text>
</comment>
<accession>A0A9X9Q2P8</accession>
<dbReference type="Proteomes" id="UP000269945">
    <property type="component" value="Unassembled WGS sequence"/>
</dbReference>
<dbReference type="AlphaFoldDB" id="A0A9X9Q2P8"/>
<reference evidence="1 2" key="1">
    <citation type="submission" date="2018-10" db="EMBL/GenBank/DDBJ databases">
        <authorList>
            <person name="Ekblom R."/>
            <person name="Jareborg N."/>
        </authorList>
    </citation>
    <scope>NUCLEOTIDE SEQUENCE [LARGE SCALE GENOMIC DNA]</scope>
    <source>
        <tissue evidence="1">Muscle</tissue>
    </source>
</reference>
<evidence type="ECO:0000313" key="2">
    <source>
        <dbReference type="Proteomes" id="UP000269945"/>
    </source>
</evidence>
<protein>
    <submittedName>
        <fullName evidence="1">Uncharacterized protein</fullName>
    </submittedName>
</protein>
<name>A0A9X9Q2P8_GULGU</name>
<sequence length="80" mass="8716">MIWGRTQAPTAGGRKEGSLCGCLSCYKSMLARGSLSFDGAELGRLELAHPVLRSCPRTGLLPIGMLLIGNRWLWKAELQD</sequence>
<keyword evidence="2" id="KW-1185">Reference proteome</keyword>
<gene>
    <name evidence="1" type="ORF">BN2614_LOCUS3</name>
</gene>
<evidence type="ECO:0000313" key="1">
    <source>
        <dbReference type="EMBL" id="VCW98405.1"/>
    </source>
</evidence>
<proteinExistence type="predicted"/>
<dbReference type="EMBL" id="CYRY02025474">
    <property type="protein sequence ID" value="VCW98405.1"/>
    <property type="molecule type" value="Genomic_DNA"/>
</dbReference>
<organism evidence="1 2">
    <name type="scientific">Gulo gulo</name>
    <name type="common">Wolverine</name>
    <name type="synonym">Gluton</name>
    <dbReference type="NCBI Taxonomy" id="48420"/>
    <lineage>
        <taxon>Eukaryota</taxon>
        <taxon>Metazoa</taxon>
        <taxon>Chordata</taxon>
        <taxon>Craniata</taxon>
        <taxon>Vertebrata</taxon>
        <taxon>Euteleostomi</taxon>
        <taxon>Mammalia</taxon>
        <taxon>Eutheria</taxon>
        <taxon>Laurasiatheria</taxon>
        <taxon>Carnivora</taxon>
        <taxon>Caniformia</taxon>
        <taxon>Musteloidea</taxon>
        <taxon>Mustelidae</taxon>
        <taxon>Guloninae</taxon>
        <taxon>Gulo</taxon>
    </lineage>
</organism>